<dbReference type="Proteomes" id="UP001196413">
    <property type="component" value="Unassembled WGS sequence"/>
</dbReference>
<reference evidence="1" key="1">
    <citation type="submission" date="2021-06" db="EMBL/GenBank/DDBJ databases">
        <title>Parelaphostrongylus tenuis whole genome reference sequence.</title>
        <authorList>
            <person name="Garwood T.J."/>
            <person name="Larsen P.A."/>
            <person name="Fountain-Jones N.M."/>
            <person name="Garbe J.R."/>
            <person name="Macchietto M.G."/>
            <person name="Kania S.A."/>
            <person name="Gerhold R.W."/>
            <person name="Richards J.E."/>
            <person name="Wolf T.M."/>
        </authorList>
    </citation>
    <scope>NUCLEOTIDE SEQUENCE</scope>
    <source>
        <strain evidence="1">MNPRO001-30</strain>
        <tissue evidence="1">Meninges</tissue>
    </source>
</reference>
<sequence length="92" mass="11132">MHTRYEMSRFVKENDIKFFTWHLRVHASLHTSQRNISGNIRLPHRLWTIFGTRSICETEDKSKWACRKYLDWVDQIGRRGDSQSLVQFCSTW</sequence>
<dbReference type="EMBL" id="JAHQIW010000746">
    <property type="protein sequence ID" value="KAJ1349797.1"/>
    <property type="molecule type" value="Genomic_DNA"/>
</dbReference>
<accession>A0AAD5QG18</accession>
<evidence type="ECO:0000313" key="1">
    <source>
        <dbReference type="EMBL" id="KAJ1349797.1"/>
    </source>
</evidence>
<keyword evidence="2" id="KW-1185">Reference proteome</keyword>
<protein>
    <submittedName>
        <fullName evidence="1">Uncharacterized protein</fullName>
    </submittedName>
</protein>
<name>A0AAD5QG18_PARTN</name>
<gene>
    <name evidence="1" type="ORF">KIN20_005451</name>
</gene>
<comment type="caution">
    <text evidence="1">The sequence shown here is derived from an EMBL/GenBank/DDBJ whole genome shotgun (WGS) entry which is preliminary data.</text>
</comment>
<proteinExistence type="predicted"/>
<dbReference type="AlphaFoldDB" id="A0AAD5QG18"/>
<evidence type="ECO:0000313" key="2">
    <source>
        <dbReference type="Proteomes" id="UP001196413"/>
    </source>
</evidence>
<organism evidence="1 2">
    <name type="scientific">Parelaphostrongylus tenuis</name>
    <name type="common">Meningeal worm</name>
    <dbReference type="NCBI Taxonomy" id="148309"/>
    <lineage>
        <taxon>Eukaryota</taxon>
        <taxon>Metazoa</taxon>
        <taxon>Ecdysozoa</taxon>
        <taxon>Nematoda</taxon>
        <taxon>Chromadorea</taxon>
        <taxon>Rhabditida</taxon>
        <taxon>Rhabditina</taxon>
        <taxon>Rhabditomorpha</taxon>
        <taxon>Strongyloidea</taxon>
        <taxon>Metastrongylidae</taxon>
        <taxon>Parelaphostrongylus</taxon>
    </lineage>
</organism>